<dbReference type="EMBL" id="JAUHHC010000004">
    <property type="protein sequence ID" value="MDN3922093.1"/>
    <property type="molecule type" value="Genomic_DNA"/>
</dbReference>
<keyword evidence="3" id="KW-1185">Reference proteome</keyword>
<proteinExistence type="predicted"/>
<comment type="caution">
    <text evidence="2">The sequence shown here is derived from an EMBL/GenBank/DDBJ whole genome shotgun (WGS) entry which is preliminary data.</text>
</comment>
<sequence>MLGAGLDAAALSSTSARSNAGVSGSQVPIDQQGSDPHTGEFSSSSAFSGGGGGGSADAAVQLGVIKVIAASFSGAGGVVGSASAEGAYAEDILVSSVGFNGTPGKITVGVSLQGFVDPQGSMGGTIDWSFNGSGFAGSWSARSSPAFPGGFPIDGVSAVAGGPLYYSAIHDMTLPFTVGSAFTVTERLRASTFKIDCGFNVPLCETTAAGSVNIDFGRSSYWNGVSAISLLDGSGNYVPADLSLFTATSSTGVDMMRSFAPVPEPSAAALLLLGLGLLLAKPLSRPSRPTP</sequence>
<organism evidence="2 3">
    <name type="scientific">Roseateles violae</name>
    <dbReference type="NCBI Taxonomy" id="3058042"/>
    <lineage>
        <taxon>Bacteria</taxon>
        <taxon>Pseudomonadati</taxon>
        <taxon>Pseudomonadota</taxon>
        <taxon>Betaproteobacteria</taxon>
        <taxon>Burkholderiales</taxon>
        <taxon>Sphaerotilaceae</taxon>
        <taxon>Roseateles</taxon>
    </lineage>
</organism>
<dbReference type="Proteomes" id="UP001228044">
    <property type="component" value="Unassembled WGS sequence"/>
</dbReference>
<dbReference type="NCBIfam" id="TIGR02595">
    <property type="entry name" value="PEP_CTERM"/>
    <property type="match status" value="1"/>
</dbReference>
<gene>
    <name evidence="2" type="ORF">QWJ38_17520</name>
</gene>
<evidence type="ECO:0000313" key="2">
    <source>
        <dbReference type="EMBL" id="MDN3922093.1"/>
    </source>
</evidence>
<evidence type="ECO:0000256" key="1">
    <source>
        <dbReference type="SAM" id="MobiDB-lite"/>
    </source>
</evidence>
<name>A0ABT8DXE1_9BURK</name>
<reference evidence="2 3" key="1">
    <citation type="submission" date="2023-06" db="EMBL/GenBank/DDBJ databases">
        <title>Pelomonas sp. PFR6 16S ribosomal RNA gene Genome sequencing and assembly.</title>
        <authorList>
            <person name="Woo H."/>
        </authorList>
    </citation>
    <scope>NUCLEOTIDE SEQUENCE [LARGE SCALE GENOMIC DNA]</scope>
    <source>
        <strain evidence="2 3">PFR6</strain>
    </source>
</reference>
<feature type="compositionally biased region" description="Polar residues" evidence="1">
    <location>
        <begin position="21"/>
        <end position="35"/>
    </location>
</feature>
<protein>
    <submittedName>
        <fullName evidence="2">PEP-CTERM sorting domain-containing protein</fullName>
    </submittedName>
</protein>
<evidence type="ECO:0000313" key="3">
    <source>
        <dbReference type="Proteomes" id="UP001228044"/>
    </source>
</evidence>
<accession>A0ABT8DXE1</accession>
<dbReference type="InterPro" id="IPR013424">
    <property type="entry name" value="Ice-binding_C"/>
</dbReference>
<dbReference type="RefSeq" id="WP_290360389.1">
    <property type="nucleotide sequence ID" value="NZ_JAUHHC010000004.1"/>
</dbReference>
<feature type="region of interest" description="Disordered" evidence="1">
    <location>
        <begin position="17"/>
        <end position="49"/>
    </location>
</feature>